<dbReference type="Gene3D" id="3.40.228.10">
    <property type="entry name" value="Dimethylsulfoxide Reductase, domain 2"/>
    <property type="match status" value="1"/>
</dbReference>
<feature type="region of interest" description="Disordered" evidence="4">
    <location>
        <begin position="205"/>
        <end position="228"/>
    </location>
</feature>
<dbReference type="InterPro" id="IPR006963">
    <property type="entry name" value="Mopterin_OxRdtase_4Fe-4S_dom"/>
</dbReference>
<keyword evidence="3" id="KW-0411">Iron-sulfur</keyword>
<protein>
    <submittedName>
        <fullName evidence="6">Molybdopterin-dependent oxidoreductase</fullName>
    </submittedName>
</protein>
<organism evidence="6 7">
    <name type="scientific">Tectimicrobiota bacterium</name>
    <dbReference type="NCBI Taxonomy" id="2528274"/>
    <lineage>
        <taxon>Bacteria</taxon>
        <taxon>Pseudomonadati</taxon>
        <taxon>Nitrospinota/Tectimicrobiota group</taxon>
        <taxon>Candidatus Tectimicrobiota</taxon>
    </lineage>
</organism>
<keyword evidence="1" id="KW-0479">Metal-binding</keyword>
<dbReference type="Gene3D" id="2.20.25.90">
    <property type="entry name" value="ADC-like domains"/>
    <property type="match status" value="1"/>
</dbReference>
<evidence type="ECO:0000313" key="7">
    <source>
        <dbReference type="Proteomes" id="UP000741360"/>
    </source>
</evidence>
<accession>A0A932GM72</accession>
<gene>
    <name evidence="6" type="ORF">HYY65_00310</name>
</gene>
<dbReference type="GO" id="GO:0051536">
    <property type="term" value="F:iron-sulfur cluster binding"/>
    <property type="evidence" value="ECO:0007669"/>
    <property type="project" value="UniProtKB-KW"/>
</dbReference>
<proteinExistence type="predicted"/>
<sequence length="228" mass="24659">MGVKVPGCRGGIEMGEARILRTVCDPNCHASPRCGILARVEDGRISQIEAAPFPRAEYDKRICLMGMSRLEYQYHQDRILCPLKRVGDRGEGKWERIGWEKAFELLAGKLQEIAEVYGSRSVAFFSGSGAGGVLTKGALYRFAALFGGTANRPGGVDYGIPKGLEYTFGVPASTYFGPGGHEYADAVNSRLILLWGGTTRKPASWITRSSRKPGAGEPRSSASIRTGP</sequence>
<dbReference type="Proteomes" id="UP000741360">
    <property type="component" value="Unassembled WGS sequence"/>
</dbReference>
<dbReference type="Pfam" id="PF00384">
    <property type="entry name" value="Molybdopterin"/>
    <property type="match status" value="1"/>
</dbReference>
<dbReference type="SUPFAM" id="SSF53706">
    <property type="entry name" value="Formate dehydrogenase/DMSO reductase, domains 1-3"/>
    <property type="match status" value="1"/>
</dbReference>
<comment type="caution">
    <text evidence="6">The sequence shown here is derived from an EMBL/GenBank/DDBJ whole genome shotgun (WGS) entry which is preliminary data.</text>
</comment>
<feature type="domain" description="4Fe-4S Mo/W bis-MGD-type" evidence="5">
    <location>
        <begin position="20"/>
        <end position="77"/>
    </location>
</feature>
<dbReference type="AlphaFoldDB" id="A0A932GM72"/>
<dbReference type="PROSITE" id="PS51669">
    <property type="entry name" value="4FE4S_MOW_BIS_MGD"/>
    <property type="match status" value="1"/>
</dbReference>
<dbReference type="PANTHER" id="PTHR43742">
    <property type="entry name" value="TRIMETHYLAMINE-N-OXIDE REDUCTASE"/>
    <property type="match status" value="1"/>
</dbReference>
<evidence type="ECO:0000313" key="6">
    <source>
        <dbReference type="EMBL" id="MBI3013519.1"/>
    </source>
</evidence>
<dbReference type="EMBL" id="JACPSX010000006">
    <property type="protein sequence ID" value="MBI3013519.1"/>
    <property type="molecule type" value="Genomic_DNA"/>
</dbReference>
<dbReference type="InterPro" id="IPR050612">
    <property type="entry name" value="Prok_Mopterin_Oxidored"/>
</dbReference>
<evidence type="ECO:0000256" key="1">
    <source>
        <dbReference type="ARBA" id="ARBA00022723"/>
    </source>
</evidence>
<dbReference type="GO" id="GO:0046872">
    <property type="term" value="F:metal ion binding"/>
    <property type="evidence" value="ECO:0007669"/>
    <property type="project" value="UniProtKB-KW"/>
</dbReference>
<dbReference type="Gene3D" id="3.40.50.740">
    <property type="match status" value="1"/>
</dbReference>
<evidence type="ECO:0000259" key="5">
    <source>
        <dbReference type="PROSITE" id="PS51669"/>
    </source>
</evidence>
<evidence type="ECO:0000256" key="2">
    <source>
        <dbReference type="ARBA" id="ARBA00023004"/>
    </source>
</evidence>
<evidence type="ECO:0000256" key="3">
    <source>
        <dbReference type="ARBA" id="ARBA00023014"/>
    </source>
</evidence>
<reference evidence="6" key="1">
    <citation type="submission" date="2020-07" db="EMBL/GenBank/DDBJ databases">
        <title>Huge and variable diversity of episymbiotic CPR bacteria and DPANN archaea in groundwater ecosystems.</title>
        <authorList>
            <person name="He C.Y."/>
            <person name="Keren R."/>
            <person name="Whittaker M."/>
            <person name="Farag I.F."/>
            <person name="Doudna J."/>
            <person name="Cate J.H.D."/>
            <person name="Banfield J.F."/>
        </authorList>
    </citation>
    <scope>NUCLEOTIDE SEQUENCE</scope>
    <source>
        <strain evidence="6">NC_groundwater_717_Ag_S-0.2um_59_8</strain>
    </source>
</reference>
<dbReference type="InterPro" id="IPR006656">
    <property type="entry name" value="Mopterin_OxRdtase"/>
</dbReference>
<evidence type="ECO:0000256" key="4">
    <source>
        <dbReference type="SAM" id="MobiDB-lite"/>
    </source>
</evidence>
<name>A0A932GM72_UNCTE</name>
<dbReference type="GO" id="GO:0016491">
    <property type="term" value="F:oxidoreductase activity"/>
    <property type="evidence" value="ECO:0007669"/>
    <property type="project" value="InterPro"/>
</dbReference>
<keyword evidence="2" id="KW-0408">Iron</keyword>